<evidence type="ECO:0000313" key="4">
    <source>
        <dbReference type="EMBL" id="CAD7230324.1"/>
    </source>
</evidence>
<comment type="similarity">
    <text evidence="1">Belongs to the NDRG family.</text>
</comment>
<gene>
    <name evidence="4" type="ORF">CTOB1V02_LOCUS8185</name>
</gene>
<dbReference type="Pfam" id="PF03096">
    <property type="entry name" value="Ndr"/>
    <property type="match status" value="2"/>
</dbReference>
<evidence type="ECO:0000256" key="1">
    <source>
        <dbReference type="ARBA" id="ARBA00005598"/>
    </source>
</evidence>
<keyword evidence="3" id="KW-0732">Signal</keyword>
<sequence length="251" mass="27792">IYVVLLFFFFQIYHVNAPGQHEGAENLPETYVYPTMDELCAQVEEVCSHFNVQHCFCFGVGFGANVLARFALSNPGKVDALCLVNCVSTSPGWIEWGFQKMNIRSLRSTNQLTAGALDYLLWHHFGKNQENRNHDLVQTKDPEFLQCKGNYSPHVDDTVTLNSRLNPAKSDWLKLGDCGMPLEEQPAKVSEALRLFMQGSGYIPTMSQRKLSRSRSMDSGDVTPPTHAGGPASQAPKGGTPIKEEPATLVA</sequence>
<proteinExistence type="inferred from homology"/>
<organism evidence="4">
    <name type="scientific">Cyprideis torosa</name>
    <dbReference type="NCBI Taxonomy" id="163714"/>
    <lineage>
        <taxon>Eukaryota</taxon>
        <taxon>Metazoa</taxon>
        <taxon>Ecdysozoa</taxon>
        <taxon>Arthropoda</taxon>
        <taxon>Crustacea</taxon>
        <taxon>Oligostraca</taxon>
        <taxon>Ostracoda</taxon>
        <taxon>Podocopa</taxon>
        <taxon>Podocopida</taxon>
        <taxon>Cytherocopina</taxon>
        <taxon>Cytheroidea</taxon>
        <taxon>Cytherideidae</taxon>
        <taxon>Cyprideis</taxon>
    </lineage>
</organism>
<dbReference type="OrthoDB" id="741027at2759"/>
<dbReference type="InterPro" id="IPR004142">
    <property type="entry name" value="NDRG"/>
</dbReference>
<feature type="signal peptide" evidence="3">
    <location>
        <begin position="1"/>
        <end position="17"/>
    </location>
</feature>
<dbReference type="PANTHER" id="PTHR11034">
    <property type="entry name" value="N-MYC DOWNSTREAM REGULATED"/>
    <property type="match status" value="1"/>
</dbReference>
<dbReference type="SUPFAM" id="SSF53474">
    <property type="entry name" value="alpha/beta-Hydrolases"/>
    <property type="match status" value="1"/>
</dbReference>
<evidence type="ECO:0000256" key="2">
    <source>
        <dbReference type="SAM" id="MobiDB-lite"/>
    </source>
</evidence>
<feature type="chain" id="PRO_5043747590" evidence="3">
    <location>
        <begin position="18"/>
        <end position="251"/>
    </location>
</feature>
<accession>A0A7R8WES0</accession>
<feature type="region of interest" description="Disordered" evidence="2">
    <location>
        <begin position="206"/>
        <end position="251"/>
    </location>
</feature>
<feature type="compositionally biased region" description="Basic and acidic residues" evidence="2">
    <location>
        <begin position="242"/>
        <end position="251"/>
    </location>
</feature>
<dbReference type="Gene3D" id="3.40.50.1820">
    <property type="entry name" value="alpha/beta hydrolase"/>
    <property type="match status" value="2"/>
</dbReference>
<dbReference type="InterPro" id="IPR029058">
    <property type="entry name" value="AB_hydrolase_fold"/>
</dbReference>
<name>A0A7R8WES0_9CRUS</name>
<dbReference type="AlphaFoldDB" id="A0A7R8WES0"/>
<protein>
    <submittedName>
        <fullName evidence="4">Uncharacterized protein</fullName>
    </submittedName>
</protein>
<dbReference type="EMBL" id="OB662614">
    <property type="protein sequence ID" value="CAD7230324.1"/>
    <property type="molecule type" value="Genomic_DNA"/>
</dbReference>
<reference evidence="4" key="1">
    <citation type="submission" date="2020-11" db="EMBL/GenBank/DDBJ databases">
        <authorList>
            <person name="Tran Van P."/>
        </authorList>
    </citation>
    <scope>NUCLEOTIDE SEQUENCE</scope>
</reference>
<feature type="non-terminal residue" evidence="4">
    <location>
        <position position="251"/>
    </location>
</feature>
<evidence type="ECO:0000256" key="3">
    <source>
        <dbReference type="SAM" id="SignalP"/>
    </source>
</evidence>